<dbReference type="AlphaFoldDB" id="A0A0Q3EMH5"/>
<accession>A0A0Q3EMH5</accession>
<dbReference type="Gramene" id="KQJ88717">
    <property type="protein sequence ID" value="KQJ88717"/>
    <property type="gene ID" value="BRADI_4g20685v3"/>
</dbReference>
<gene>
    <name evidence="1" type="ORF">BRADI_4g20685v3</name>
</gene>
<organism evidence="1">
    <name type="scientific">Brachypodium distachyon</name>
    <name type="common">Purple false brome</name>
    <name type="synonym">Trachynia distachya</name>
    <dbReference type="NCBI Taxonomy" id="15368"/>
    <lineage>
        <taxon>Eukaryota</taxon>
        <taxon>Viridiplantae</taxon>
        <taxon>Streptophyta</taxon>
        <taxon>Embryophyta</taxon>
        <taxon>Tracheophyta</taxon>
        <taxon>Spermatophyta</taxon>
        <taxon>Magnoliopsida</taxon>
        <taxon>Liliopsida</taxon>
        <taxon>Poales</taxon>
        <taxon>Poaceae</taxon>
        <taxon>BOP clade</taxon>
        <taxon>Pooideae</taxon>
        <taxon>Stipodae</taxon>
        <taxon>Brachypodieae</taxon>
        <taxon>Brachypodium</taxon>
    </lineage>
</organism>
<dbReference type="EMBL" id="CM000883">
    <property type="protein sequence ID" value="KQJ88717.1"/>
    <property type="molecule type" value="Genomic_DNA"/>
</dbReference>
<sequence length="83" mass="9312">MEFLYCLLTSKRRLYVLRVRKELRPAASWMVMIISSYSGFGLLGSVPILLSKNEPTGIGISICYLNVNSSEHIHLCDVSIVHA</sequence>
<dbReference type="Proteomes" id="UP000008810">
    <property type="component" value="Chromosome 4"/>
</dbReference>
<proteinExistence type="predicted"/>
<evidence type="ECO:0000313" key="1">
    <source>
        <dbReference type="EMBL" id="KQJ88717.1"/>
    </source>
</evidence>
<protein>
    <submittedName>
        <fullName evidence="1 2">Uncharacterized protein</fullName>
    </submittedName>
</protein>
<evidence type="ECO:0000313" key="2">
    <source>
        <dbReference type="EnsemblPlants" id="KQJ88717"/>
    </source>
</evidence>
<reference evidence="1" key="2">
    <citation type="submission" date="2017-06" db="EMBL/GenBank/DDBJ databases">
        <title>WGS assembly of Brachypodium distachyon.</title>
        <authorList>
            <consortium name="The International Brachypodium Initiative"/>
            <person name="Lucas S."/>
            <person name="Harmon-Smith M."/>
            <person name="Lail K."/>
            <person name="Tice H."/>
            <person name="Grimwood J."/>
            <person name="Bruce D."/>
            <person name="Barry K."/>
            <person name="Shu S."/>
            <person name="Lindquist E."/>
            <person name="Wang M."/>
            <person name="Pitluck S."/>
            <person name="Vogel J.P."/>
            <person name="Garvin D.F."/>
            <person name="Mockler T.C."/>
            <person name="Schmutz J."/>
            <person name="Rokhsar D."/>
            <person name="Bevan M.W."/>
        </authorList>
    </citation>
    <scope>NUCLEOTIDE SEQUENCE</scope>
    <source>
        <strain evidence="1">Bd21</strain>
    </source>
</reference>
<dbReference type="InParanoid" id="A0A0Q3EMH5"/>
<reference evidence="2" key="3">
    <citation type="submission" date="2018-08" db="UniProtKB">
        <authorList>
            <consortium name="EnsemblPlants"/>
        </authorList>
    </citation>
    <scope>IDENTIFICATION</scope>
    <source>
        <strain evidence="2">cv. Bd21</strain>
    </source>
</reference>
<reference evidence="1 2" key="1">
    <citation type="journal article" date="2010" name="Nature">
        <title>Genome sequencing and analysis of the model grass Brachypodium distachyon.</title>
        <authorList>
            <consortium name="International Brachypodium Initiative"/>
        </authorList>
    </citation>
    <scope>NUCLEOTIDE SEQUENCE [LARGE SCALE GENOMIC DNA]</scope>
    <source>
        <strain evidence="1 2">Bd21</strain>
    </source>
</reference>
<name>A0A0Q3EMH5_BRADI</name>
<dbReference type="EnsemblPlants" id="KQJ88717">
    <property type="protein sequence ID" value="KQJ88717"/>
    <property type="gene ID" value="BRADI_4g20685v3"/>
</dbReference>
<keyword evidence="3" id="KW-1185">Reference proteome</keyword>
<evidence type="ECO:0000313" key="3">
    <source>
        <dbReference type="Proteomes" id="UP000008810"/>
    </source>
</evidence>